<dbReference type="AlphaFoldDB" id="A0A521G313"/>
<evidence type="ECO:0000256" key="1">
    <source>
        <dbReference type="SAM" id="SignalP"/>
    </source>
</evidence>
<organism evidence="2 3">
    <name type="scientific">Candidatus Electronema aureum</name>
    <dbReference type="NCBI Taxonomy" id="2005002"/>
    <lineage>
        <taxon>Bacteria</taxon>
        <taxon>Pseudomonadati</taxon>
        <taxon>Thermodesulfobacteriota</taxon>
        <taxon>Desulfobulbia</taxon>
        <taxon>Desulfobulbales</taxon>
        <taxon>Desulfobulbaceae</taxon>
        <taxon>Candidatus Electronema</taxon>
    </lineage>
</organism>
<dbReference type="Proteomes" id="UP000316238">
    <property type="component" value="Unassembled WGS sequence"/>
</dbReference>
<dbReference type="EMBL" id="NQJD01000009">
    <property type="protein sequence ID" value="TAA75251.1"/>
    <property type="molecule type" value="Genomic_DNA"/>
</dbReference>
<accession>A0A521G313</accession>
<proteinExistence type="predicted"/>
<feature type="chain" id="PRO_5021926570" evidence="1">
    <location>
        <begin position="28"/>
        <end position="140"/>
    </location>
</feature>
<feature type="signal peptide" evidence="1">
    <location>
        <begin position="1"/>
        <end position="27"/>
    </location>
</feature>
<evidence type="ECO:0000313" key="3">
    <source>
        <dbReference type="Proteomes" id="UP000316238"/>
    </source>
</evidence>
<comment type="caution">
    <text evidence="2">The sequence shown here is derived from an EMBL/GenBank/DDBJ whole genome shotgun (WGS) entry which is preliminary data.</text>
</comment>
<sequence>MRIRFNHLLQLCILTVFFIAVALPAHAKYEPLPGEGKKIEIGTEYSFVYQFDKKPQLGVSILKIQVVDKDGKQDTSLKITGDSGMPSMSHHDTGEKEFKLNKKGTYLLPVDVVMPGGWAVKLVFRKEDKVIYQGIITFDI</sequence>
<evidence type="ECO:0000313" key="2">
    <source>
        <dbReference type="EMBL" id="TAA75251.1"/>
    </source>
</evidence>
<keyword evidence="1" id="KW-0732">Signal</keyword>
<gene>
    <name evidence="2" type="ORF">CDV28_10964</name>
</gene>
<reference evidence="2" key="1">
    <citation type="submission" date="2017-07" db="EMBL/GenBank/DDBJ databases">
        <title>The cable genome - Insights into the physiology and evolution of filamentous bacteria capable of sulfide oxidation via long distance electron transfer.</title>
        <authorList>
            <person name="Thorup C."/>
            <person name="Bjerg J.T."/>
            <person name="Schreiber L."/>
            <person name="Nielsen L.P."/>
            <person name="Kjeldsen K.U."/>
            <person name="Boesen T."/>
            <person name="Boggild A."/>
            <person name="Meysman F."/>
            <person name="Geelhoed J."/>
            <person name="Schramm A."/>
        </authorList>
    </citation>
    <scope>NUCLEOTIDE SEQUENCE [LARGE SCALE GENOMIC DNA]</scope>
    <source>
        <strain evidence="2">GS</strain>
    </source>
</reference>
<keyword evidence="3" id="KW-1185">Reference proteome</keyword>
<name>A0A521G313_9BACT</name>
<protein>
    <submittedName>
        <fullName evidence="2">YtkA-like</fullName>
    </submittedName>
</protein>